<dbReference type="PANTHER" id="PTHR10996:SF283">
    <property type="entry name" value="GLYOXYLATE_HYDROXYPYRUVATE REDUCTASE B"/>
    <property type="match status" value="1"/>
</dbReference>
<dbReference type="Pfam" id="PF00389">
    <property type="entry name" value="2-Hacid_dh"/>
    <property type="match status" value="1"/>
</dbReference>
<sequence length="325" mass="34887">MSQPVPEDPVVVVTRRWPAEVEEELRRRFPRIRLNVGDRPLGPEGLRHALAEADVVLPTVTDPLPADLFGGEVRCRFLGNYGVGFNHIDLQAAACAGVVVTNTPGVLTDATADLAVTLMLMVARRAGEGEREVRRGDWTGWRPTHLVGTELTGKTLGVVGMGRIGTAVAQRGHFGFDMPVVYCDSGDGPAELAWARRVDTVQEVFETADVVSLHLPGGGANTHLVDSALLARMRPGAILVNTARGDVVDTRALIDACASGALAGAGLDVYEREPDVPEELRKLDNVVLLPHLGSATRETRIGMGMLVLDNLQAFLDGREPPHRIA</sequence>
<dbReference type="SUPFAM" id="SSF51735">
    <property type="entry name" value="NAD(P)-binding Rossmann-fold domains"/>
    <property type="match status" value="1"/>
</dbReference>
<evidence type="ECO:0000256" key="2">
    <source>
        <dbReference type="ARBA" id="ARBA00023002"/>
    </source>
</evidence>
<keyword evidence="3" id="KW-0520">NAD</keyword>
<dbReference type="PROSITE" id="PS00670">
    <property type="entry name" value="D_2_HYDROXYACID_DH_2"/>
    <property type="match status" value="1"/>
</dbReference>
<dbReference type="PROSITE" id="PS00671">
    <property type="entry name" value="D_2_HYDROXYACID_DH_3"/>
    <property type="match status" value="1"/>
</dbReference>
<name>A0A4V2YWH7_9PSEU</name>
<dbReference type="PANTHER" id="PTHR10996">
    <property type="entry name" value="2-HYDROXYACID DEHYDROGENASE-RELATED"/>
    <property type="match status" value="1"/>
</dbReference>
<evidence type="ECO:0000259" key="5">
    <source>
        <dbReference type="Pfam" id="PF00389"/>
    </source>
</evidence>
<dbReference type="InterPro" id="IPR036291">
    <property type="entry name" value="NAD(P)-bd_dom_sf"/>
</dbReference>
<dbReference type="Gene3D" id="3.40.50.720">
    <property type="entry name" value="NAD(P)-binding Rossmann-like Domain"/>
    <property type="match status" value="2"/>
</dbReference>
<reference evidence="7 8" key="1">
    <citation type="submission" date="2019-03" db="EMBL/GenBank/DDBJ databases">
        <title>Draft genome sequences of novel Actinobacteria.</title>
        <authorList>
            <person name="Sahin N."/>
            <person name="Ay H."/>
            <person name="Saygin H."/>
        </authorList>
    </citation>
    <scope>NUCLEOTIDE SEQUENCE [LARGE SCALE GENOMIC DNA]</scope>
    <source>
        <strain evidence="7 8">5K548</strain>
    </source>
</reference>
<comment type="caution">
    <text evidence="7">The sequence shown here is derived from an EMBL/GenBank/DDBJ whole genome shotgun (WGS) entry which is preliminary data.</text>
</comment>
<feature type="domain" description="D-isomer specific 2-hydroxyacid dehydrogenase catalytic" evidence="5">
    <location>
        <begin position="33"/>
        <end position="324"/>
    </location>
</feature>
<evidence type="ECO:0000256" key="1">
    <source>
        <dbReference type="ARBA" id="ARBA00005854"/>
    </source>
</evidence>
<proteinExistence type="inferred from homology"/>
<dbReference type="CDD" id="cd05301">
    <property type="entry name" value="GDH"/>
    <property type="match status" value="1"/>
</dbReference>
<dbReference type="GO" id="GO:0016618">
    <property type="term" value="F:hydroxypyruvate reductase [NAD(P)H] activity"/>
    <property type="evidence" value="ECO:0007669"/>
    <property type="project" value="TreeGrafter"/>
</dbReference>
<evidence type="ECO:0000313" key="7">
    <source>
        <dbReference type="EMBL" id="TDD85427.1"/>
    </source>
</evidence>
<dbReference type="Pfam" id="PF02826">
    <property type="entry name" value="2-Hacid_dh_C"/>
    <property type="match status" value="1"/>
</dbReference>
<dbReference type="EMBL" id="SMLA01000036">
    <property type="protein sequence ID" value="TDD85427.1"/>
    <property type="molecule type" value="Genomic_DNA"/>
</dbReference>
<dbReference type="GO" id="GO:0005829">
    <property type="term" value="C:cytosol"/>
    <property type="evidence" value="ECO:0007669"/>
    <property type="project" value="TreeGrafter"/>
</dbReference>
<dbReference type="InterPro" id="IPR029753">
    <property type="entry name" value="D-isomer_DH_CS"/>
</dbReference>
<evidence type="ECO:0000256" key="4">
    <source>
        <dbReference type="RuleBase" id="RU003719"/>
    </source>
</evidence>
<dbReference type="Proteomes" id="UP000294723">
    <property type="component" value="Unassembled WGS sequence"/>
</dbReference>
<keyword evidence="2 4" id="KW-0560">Oxidoreductase</keyword>
<dbReference type="GO" id="GO:0051287">
    <property type="term" value="F:NAD binding"/>
    <property type="evidence" value="ECO:0007669"/>
    <property type="project" value="InterPro"/>
</dbReference>
<keyword evidence="8" id="KW-1185">Reference proteome</keyword>
<dbReference type="FunFam" id="3.40.50.720:FF:000203">
    <property type="entry name" value="D-3-phosphoglycerate dehydrogenase (SerA)"/>
    <property type="match status" value="1"/>
</dbReference>
<evidence type="ECO:0000313" key="8">
    <source>
        <dbReference type="Proteomes" id="UP000294723"/>
    </source>
</evidence>
<dbReference type="InterPro" id="IPR050223">
    <property type="entry name" value="D-isomer_2-hydroxyacid_DH"/>
</dbReference>
<comment type="similarity">
    <text evidence="1 4">Belongs to the D-isomer specific 2-hydroxyacid dehydrogenase family.</text>
</comment>
<evidence type="ECO:0000259" key="6">
    <source>
        <dbReference type="Pfam" id="PF02826"/>
    </source>
</evidence>
<gene>
    <name evidence="7" type="ORF">E1202_21230</name>
</gene>
<dbReference type="InterPro" id="IPR006140">
    <property type="entry name" value="D-isomer_DH_NAD-bd"/>
</dbReference>
<accession>A0A4V2YWH7</accession>
<dbReference type="RefSeq" id="WP_132684899.1">
    <property type="nucleotide sequence ID" value="NZ_SMLA01000036.1"/>
</dbReference>
<feature type="domain" description="D-isomer specific 2-hydroxyacid dehydrogenase NAD-binding" evidence="6">
    <location>
        <begin position="116"/>
        <end position="293"/>
    </location>
</feature>
<dbReference type="SUPFAM" id="SSF52283">
    <property type="entry name" value="Formate/glycerate dehydrogenase catalytic domain-like"/>
    <property type="match status" value="1"/>
</dbReference>
<dbReference type="InterPro" id="IPR029752">
    <property type="entry name" value="D-isomer_DH_CS1"/>
</dbReference>
<dbReference type="PROSITE" id="PS00065">
    <property type="entry name" value="D_2_HYDROXYACID_DH_1"/>
    <property type="match status" value="1"/>
</dbReference>
<dbReference type="AlphaFoldDB" id="A0A4V2YWH7"/>
<organism evidence="7 8">
    <name type="scientific">Saccharopolyspora karakumensis</name>
    <dbReference type="NCBI Taxonomy" id="2530386"/>
    <lineage>
        <taxon>Bacteria</taxon>
        <taxon>Bacillati</taxon>
        <taxon>Actinomycetota</taxon>
        <taxon>Actinomycetes</taxon>
        <taxon>Pseudonocardiales</taxon>
        <taxon>Pseudonocardiaceae</taxon>
        <taxon>Saccharopolyspora</taxon>
    </lineage>
</organism>
<dbReference type="InterPro" id="IPR006139">
    <property type="entry name" value="D-isomer_2_OHA_DH_cat_dom"/>
</dbReference>
<protein>
    <submittedName>
        <fullName evidence="7">D-glycerate dehydrogenase</fullName>
    </submittedName>
</protein>
<dbReference type="GO" id="GO:0030267">
    <property type="term" value="F:glyoxylate reductase (NADPH) activity"/>
    <property type="evidence" value="ECO:0007669"/>
    <property type="project" value="TreeGrafter"/>
</dbReference>
<evidence type="ECO:0000256" key="3">
    <source>
        <dbReference type="ARBA" id="ARBA00023027"/>
    </source>
</evidence>